<sequence>MIINTEGDWKSTVKAPPKDLRMKTKDVTSTKGLEFEDFQLKRELLMGIFEKGWEQPSPIQEASIGLALKGHDVLARAKNGTGKTGAFAIPLIQKLDVNKHINVKVMVTTGGTDLREDLMRLSGVVHLIVATPGRILDLTEKEAADLSECKTVVLDEADKLLSQDFQGVLDRLFKYLPKKEDRQTMLFRPPSPTSWNPSCRST</sequence>
<keyword evidence="3" id="KW-0378">Hydrolase</keyword>
<evidence type="ECO:0000256" key="3">
    <source>
        <dbReference type="ARBA" id="ARBA00022801"/>
    </source>
</evidence>
<protein>
    <recommendedName>
        <fullName evidence="1">RNA helicase</fullName>
        <ecNumber evidence="1">3.6.4.13</ecNumber>
    </recommendedName>
</protein>
<evidence type="ECO:0000256" key="1">
    <source>
        <dbReference type="ARBA" id="ARBA00012552"/>
    </source>
</evidence>
<dbReference type="Pfam" id="PF00270">
    <property type="entry name" value="DEAD"/>
    <property type="match status" value="1"/>
</dbReference>
<proteinExistence type="predicted"/>
<accession>A0AA36G9J9</accession>
<evidence type="ECO:0000259" key="8">
    <source>
        <dbReference type="PROSITE" id="PS51195"/>
    </source>
</evidence>
<organism evidence="9 10">
    <name type="scientific">Mesorhabditis spiculigera</name>
    <dbReference type="NCBI Taxonomy" id="96644"/>
    <lineage>
        <taxon>Eukaryota</taxon>
        <taxon>Metazoa</taxon>
        <taxon>Ecdysozoa</taxon>
        <taxon>Nematoda</taxon>
        <taxon>Chromadorea</taxon>
        <taxon>Rhabditida</taxon>
        <taxon>Rhabditina</taxon>
        <taxon>Rhabditomorpha</taxon>
        <taxon>Rhabditoidea</taxon>
        <taxon>Rhabditidae</taxon>
        <taxon>Mesorhabditinae</taxon>
        <taxon>Mesorhabditis</taxon>
    </lineage>
</organism>
<evidence type="ECO:0000313" key="10">
    <source>
        <dbReference type="Proteomes" id="UP001177023"/>
    </source>
</evidence>
<dbReference type="EC" id="3.6.4.13" evidence="1"/>
<dbReference type="SMART" id="SM00487">
    <property type="entry name" value="DEXDc"/>
    <property type="match status" value="1"/>
</dbReference>
<dbReference type="InterPro" id="IPR014001">
    <property type="entry name" value="Helicase_ATP-bd"/>
</dbReference>
<keyword evidence="10" id="KW-1185">Reference proteome</keyword>
<dbReference type="AlphaFoldDB" id="A0AA36G9J9"/>
<dbReference type="InterPro" id="IPR027417">
    <property type="entry name" value="P-loop_NTPase"/>
</dbReference>
<dbReference type="PANTHER" id="PTHR47960">
    <property type="entry name" value="DEAD-BOX ATP-DEPENDENT RNA HELICASE 50"/>
    <property type="match status" value="1"/>
</dbReference>
<name>A0AA36G9J9_9BILA</name>
<comment type="caution">
    <text evidence="9">The sequence shown here is derived from an EMBL/GenBank/DDBJ whole genome shotgun (WGS) entry which is preliminary data.</text>
</comment>
<dbReference type="Proteomes" id="UP001177023">
    <property type="component" value="Unassembled WGS sequence"/>
</dbReference>
<evidence type="ECO:0000256" key="2">
    <source>
        <dbReference type="ARBA" id="ARBA00022741"/>
    </source>
</evidence>
<dbReference type="GO" id="GO:0016787">
    <property type="term" value="F:hydrolase activity"/>
    <property type="evidence" value="ECO:0007669"/>
    <property type="project" value="UniProtKB-KW"/>
</dbReference>
<dbReference type="Gene3D" id="3.40.50.300">
    <property type="entry name" value="P-loop containing nucleotide triphosphate hydrolases"/>
    <property type="match status" value="2"/>
</dbReference>
<feature type="non-terminal residue" evidence="9">
    <location>
        <position position="202"/>
    </location>
</feature>
<dbReference type="PROSITE" id="PS00039">
    <property type="entry name" value="DEAD_ATP_HELICASE"/>
    <property type="match status" value="1"/>
</dbReference>
<dbReference type="PROSITE" id="PS51195">
    <property type="entry name" value="Q_MOTIF"/>
    <property type="match status" value="1"/>
</dbReference>
<evidence type="ECO:0000256" key="6">
    <source>
        <dbReference type="PROSITE-ProRule" id="PRU00552"/>
    </source>
</evidence>
<feature type="domain" description="Helicase ATP-binding" evidence="7">
    <location>
        <begin position="64"/>
        <end position="187"/>
    </location>
</feature>
<evidence type="ECO:0000256" key="4">
    <source>
        <dbReference type="ARBA" id="ARBA00022806"/>
    </source>
</evidence>
<keyword evidence="4" id="KW-0347">Helicase</keyword>
<dbReference type="EMBL" id="CATQJA010002651">
    <property type="protein sequence ID" value="CAJ0577519.1"/>
    <property type="molecule type" value="Genomic_DNA"/>
</dbReference>
<gene>
    <name evidence="9" type="ORF">MSPICULIGERA_LOCUS15791</name>
</gene>
<dbReference type="InterPro" id="IPR014014">
    <property type="entry name" value="RNA_helicase_DEAD_Q_motif"/>
</dbReference>
<dbReference type="GO" id="GO:0005524">
    <property type="term" value="F:ATP binding"/>
    <property type="evidence" value="ECO:0007669"/>
    <property type="project" value="UniProtKB-KW"/>
</dbReference>
<feature type="short sequence motif" description="Q motif" evidence="6">
    <location>
        <begin position="33"/>
        <end position="61"/>
    </location>
</feature>
<dbReference type="PROSITE" id="PS51192">
    <property type="entry name" value="HELICASE_ATP_BIND_1"/>
    <property type="match status" value="1"/>
</dbReference>
<dbReference type="InterPro" id="IPR000629">
    <property type="entry name" value="RNA-helicase_DEAD-box_CS"/>
</dbReference>
<keyword evidence="2" id="KW-0547">Nucleotide-binding</keyword>
<feature type="domain" description="DEAD-box RNA helicase Q" evidence="8">
    <location>
        <begin position="33"/>
        <end position="61"/>
    </location>
</feature>
<reference evidence="9" key="1">
    <citation type="submission" date="2023-06" db="EMBL/GenBank/DDBJ databases">
        <authorList>
            <person name="Delattre M."/>
        </authorList>
    </citation>
    <scope>NUCLEOTIDE SEQUENCE</scope>
    <source>
        <strain evidence="9">AF72</strain>
    </source>
</reference>
<evidence type="ECO:0000259" key="7">
    <source>
        <dbReference type="PROSITE" id="PS51192"/>
    </source>
</evidence>
<evidence type="ECO:0000313" key="9">
    <source>
        <dbReference type="EMBL" id="CAJ0577519.1"/>
    </source>
</evidence>
<evidence type="ECO:0000256" key="5">
    <source>
        <dbReference type="ARBA" id="ARBA00022840"/>
    </source>
</evidence>
<dbReference type="InterPro" id="IPR011545">
    <property type="entry name" value="DEAD/DEAH_box_helicase_dom"/>
</dbReference>
<dbReference type="GO" id="GO:0003724">
    <property type="term" value="F:RNA helicase activity"/>
    <property type="evidence" value="ECO:0007669"/>
    <property type="project" value="UniProtKB-EC"/>
</dbReference>
<keyword evidence="5" id="KW-0067">ATP-binding</keyword>
<dbReference type="SUPFAM" id="SSF52540">
    <property type="entry name" value="P-loop containing nucleoside triphosphate hydrolases"/>
    <property type="match status" value="1"/>
</dbReference>
<dbReference type="GO" id="GO:0003676">
    <property type="term" value="F:nucleic acid binding"/>
    <property type="evidence" value="ECO:0007669"/>
    <property type="project" value="InterPro"/>
</dbReference>